<comment type="caution">
    <text evidence="2">The sequence shown here is derived from an EMBL/GenBank/DDBJ whole genome shotgun (WGS) entry which is preliminary data.</text>
</comment>
<evidence type="ECO:0000256" key="1">
    <source>
        <dbReference type="SAM" id="Phobius"/>
    </source>
</evidence>
<keyword evidence="1" id="KW-1133">Transmembrane helix</keyword>
<evidence type="ECO:0000313" key="3">
    <source>
        <dbReference type="Proteomes" id="UP000194236"/>
    </source>
</evidence>
<keyword evidence="1" id="KW-0812">Transmembrane</keyword>
<keyword evidence="1" id="KW-0472">Membrane</keyword>
<dbReference type="AlphaFoldDB" id="A0A1Y3BBN8"/>
<keyword evidence="3" id="KW-1185">Reference proteome</keyword>
<dbReference type="Proteomes" id="UP000194236">
    <property type="component" value="Unassembled WGS sequence"/>
</dbReference>
<sequence>MPELDYYDLDGNDDDEDDYDLNENINITHTDSDNGDRESVVGGIAGIVEKFIRGPNKEEINAKSSPEDVYVFLSRTIQDEYGRSIKATIPRIFDHQFAIGERVSQRCFNSFAQFADRLRKHYVWPHKTSSTFPSFNRFALRSYGDFDGCLDIVADDGNRRSNEVFFTGQYCLIQVELPLPELKSSITYDDRILDFNRTELLGTFSEYFLMMAPFLYSNPLSFALCLPSTLHINVRPLSDCYSRLNMTVENLGEFDLESIRQMQSFRIGPFIRQMSGYQILAILFAASSVITALLATAYEVYHRYSNETELWNSGNRPKSLIVCFSFLYSIEQMLINRQLNTGCLDALKSIALAWICLANFYLLGYQPHMISSVCKLISANH</sequence>
<reference evidence="2 3" key="1">
    <citation type="submission" date="2017-03" db="EMBL/GenBank/DDBJ databases">
        <title>Genome Survey of Euroglyphus maynei.</title>
        <authorList>
            <person name="Arlian L.G."/>
            <person name="Morgan M.S."/>
            <person name="Rider S.D."/>
        </authorList>
    </citation>
    <scope>NUCLEOTIDE SEQUENCE [LARGE SCALE GENOMIC DNA]</scope>
    <source>
        <strain evidence="2">Arlian Lab</strain>
        <tissue evidence="2">Whole body</tissue>
    </source>
</reference>
<evidence type="ECO:0000313" key="2">
    <source>
        <dbReference type="EMBL" id="OTF78301.1"/>
    </source>
</evidence>
<feature type="transmembrane region" description="Helical" evidence="1">
    <location>
        <begin position="279"/>
        <end position="298"/>
    </location>
</feature>
<accession>A0A1Y3BBN8</accession>
<dbReference type="OrthoDB" id="118951at2759"/>
<protein>
    <submittedName>
        <fullName evidence="2">Uncharacterized protein</fullName>
    </submittedName>
</protein>
<proteinExistence type="predicted"/>
<gene>
    <name evidence="2" type="ORF">BLA29_004508</name>
</gene>
<name>A0A1Y3BBN8_EURMA</name>
<organism evidence="2 3">
    <name type="scientific">Euroglyphus maynei</name>
    <name type="common">Mayne's house dust mite</name>
    <dbReference type="NCBI Taxonomy" id="6958"/>
    <lineage>
        <taxon>Eukaryota</taxon>
        <taxon>Metazoa</taxon>
        <taxon>Ecdysozoa</taxon>
        <taxon>Arthropoda</taxon>
        <taxon>Chelicerata</taxon>
        <taxon>Arachnida</taxon>
        <taxon>Acari</taxon>
        <taxon>Acariformes</taxon>
        <taxon>Sarcoptiformes</taxon>
        <taxon>Astigmata</taxon>
        <taxon>Psoroptidia</taxon>
        <taxon>Analgoidea</taxon>
        <taxon>Pyroglyphidae</taxon>
        <taxon>Pyroglyphinae</taxon>
        <taxon>Euroglyphus</taxon>
    </lineage>
</organism>
<dbReference type="EMBL" id="MUJZ01028517">
    <property type="protein sequence ID" value="OTF78301.1"/>
    <property type="molecule type" value="Genomic_DNA"/>
</dbReference>